<gene>
    <name evidence="7" type="primary">surE</name>
    <name evidence="9" type="ORF">DK869_05515</name>
</gene>
<comment type="catalytic activity">
    <reaction evidence="1 7">
        <text>a ribonucleoside 5'-phosphate + H2O = a ribonucleoside + phosphate</text>
        <dbReference type="Rhea" id="RHEA:12484"/>
        <dbReference type="ChEBI" id="CHEBI:15377"/>
        <dbReference type="ChEBI" id="CHEBI:18254"/>
        <dbReference type="ChEBI" id="CHEBI:43474"/>
        <dbReference type="ChEBI" id="CHEBI:58043"/>
        <dbReference type="EC" id="3.1.3.5"/>
    </reaction>
</comment>
<dbReference type="GO" id="GO:0008253">
    <property type="term" value="F:5'-nucleotidase activity"/>
    <property type="evidence" value="ECO:0007669"/>
    <property type="project" value="UniProtKB-UniRule"/>
</dbReference>
<dbReference type="EMBL" id="QGLT01000002">
    <property type="protein sequence ID" value="PXZ00845.1"/>
    <property type="molecule type" value="Genomic_DNA"/>
</dbReference>
<dbReference type="GO" id="GO:0008254">
    <property type="term" value="F:3'-nucleotidase activity"/>
    <property type="evidence" value="ECO:0007669"/>
    <property type="project" value="TreeGrafter"/>
</dbReference>
<keyword evidence="3 7" id="KW-0963">Cytoplasm</keyword>
<feature type="binding site" evidence="7">
    <location>
        <position position="98"/>
    </location>
    <ligand>
        <name>a divalent metal cation</name>
        <dbReference type="ChEBI" id="CHEBI:60240"/>
    </ligand>
</feature>
<feature type="domain" description="Survival protein SurE-like phosphatase/nucleotidase" evidence="8">
    <location>
        <begin position="9"/>
        <end position="190"/>
    </location>
</feature>
<dbReference type="GO" id="GO:0000166">
    <property type="term" value="F:nucleotide binding"/>
    <property type="evidence" value="ECO:0007669"/>
    <property type="project" value="UniProtKB-KW"/>
</dbReference>
<dbReference type="GO" id="GO:0046872">
    <property type="term" value="F:metal ion binding"/>
    <property type="evidence" value="ECO:0007669"/>
    <property type="project" value="UniProtKB-UniRule"/>
</dbReference>
<dbReference type="NCBIfam" id="TIGR00087">
    <property type="entry name" value="surE"/>
    <property type="match status" value="1"/>
</dbReference>
<feature type="binding site" evidence="7">
    <location>
        <position position="46"/>
    </location>
    <ligand>
        <name>a divalent metal cation</name>
        <dbReference type="ChEBI" id="CHEBI:60240"/>
    </ligand>
</feature>
<dbReference type="NCBIfam" id="NF001490">
    <property type="entry name" value="PRK00346.1-4"/>
    <property type="match status" value="1"/>
</dbReference>
<keyword evidence="6 7" id="KW-0378">Hydrolase</keyword>
<dbReference type="AlphaFoldDB" id="A0A318N2R5"/>
<protein>
    <recommendedName>
        <fullName evidence="7">5'-nucleotidase SurE</fullName>
        <ecNumber evidence="7">3.1.3.5</ecNumber>
    </recommendedName>
    <alternativeName>
        <fullName evidence="7">Nucleoside 5'-monophosphate phosphohydrolase</fullName>
    </alternativeName>
</protein>
<dbReference type="Gene3D" id="3.40.1210.10">
    <property type="entry name" value="Survival protein SurE-like phosphatase/nucleotidase"/>
    <property type="match status" value="1"/>
</dbReference>
<comment type="function">
    <text evidence="7">Nucleotidase that shows phosphatase activity on nucleoside 5'-monophosphates.</text>
</comment>
<evidence type="ECO:0000256" key="7">
    <source>
        <dbReference type="HAMAP-Rule" id="MF_00060"/>
    </source>
</evidence>
<dbReference type="SUPFAM" id="SSF64167">
    <property type="entry name" value="SurE-like"/>
    <property type="match status" value="1"/>
</dbReference>
<evidence type="ECO:0000256" key="6">
    <source>
        <dbReference type="ARBA" id="ARBA00022801"/>
    </source>
</evidence>
<keyword evidence="10" id="KW-1185">Reference proteome</keyword>
<dbReference type="EC" id="3.1.3.5" evidence="7"/>
<comment type="similarity">
    <text evidence="2 7">Belongs to the SurE nucleotidase family.</text>
</comment>
<dbReference type="InterPro" id="IPR002828">
    <property type="entry name" value="SurE-like_Pase/nucleotidase"/>
</dbReference>
<dbReference type="HAMAP" id="MF_00060">
    <property type="entry name" value="SurE"/>
    <property type="match status" value="1"/>
</dbReference>
<organism evidence="9 10">
    <name type="scientific">Commensalibacter melissae</name>
    <dbReference type="NCBI Taxonomy" id="2070537"/>
    <lineage>
        <taxon>Bacteria</taxon>
        <taxon>Pseudomonadati</taxon>
        <taxon>Pseudomonadota</taxon>
        <taxon>Alphaproteobacteria</taxon>
        <taxon>Acetobacterales</taxon>
        <taxon>Acetobacteraceae</taxon>
    </lineage>
</organism>
<dbReference type="InterPro" id="IPR036523">
    <property type="entry name" value="SurE-like_sf"/>
</dbReference>
<dbReference type="OrthoDB" id="9780815at2"/>
<accession>A0A318N2R5</accession>
<dbReference type="InterPro" id="IPR030048">
    <property type="entry name" value="SurE"/>
</dbReference>
<dbReference type="GO" id="GO:0004309">
    <property type="term" value="F:exopolyphosphatase activity"/>
    <property type="evidence" value="ECO:0007669"/>
    <property type="project" value="TreeGrafter"/>
</dbReference>
<proteinExistence type="inferred from homology"/>
<evidence type="ECO:0000313" key="9">
    <source>
        <dbReference type="EMBL" id="PXZ00845.1"/>
    </source>
</evidence>
<keyword evidence="4 7" id="KW-0479">Metal-binding</keyword>
<evidence type="ECO:0000256" key="5">
    <source>
        <dbReference type="ARBA" id="ARBA00022741"/>
    </source>
</evidence>
<evidence type="ECO:0000259" key="8">
    <source>
        <dbReference type="Pfam" id="PF01975"/>
    </source>
</evidence>
<dbReference type="GO" id="GO:0005737">
    <property type="term" value="C:cytoplasm"/>
    <property type="evidence" value="ECO:0007669"/>
    <property type="project" value="UniProtKB-SubCell"/>
</dbReference>
<evidence type="ECO:0000256" key="3">
    <source>
        <dbReference type="ARBA" id="ARBA00022490"/>
    </source>
</evidence>
<dbReference type="Pfam" id="PF01975">
    <property type="entry name" value="SurE"/>
    <property type="match status" value="1"/>
</dbReference>
<reference evidence="9 10" key="1">
    <citation type="submission" date="2018-05" db="EMBL/GenBank/DDBJ databases">
        <title>Reference genomes for bee gut microbiota database.</title>
        <authorList>
            <person name="Ellegaard K.M."/>
        </authorList>
    </citation>
    <scope>NUCLEOTIDE SEQUENCE [LARGE SCALE GENOMIC DNA]</scope>
    <source>
        <strain evidence="9 10">ESL0284</strain>
    </source>
</reference>
<sequence length="254" mass="28375">MNFQLLNNVLLTNDDGIDAPGLKILENIASKIAKTIWVIAPERDQSGTAQSISIHHPLRIMEKSNNHFAISGTPGDCVVMGIQEILPQRPDLVLSGVNRGSNLGIETIFSGTVGAAMTGALLGIPSIALSQNFRDGYPVQWNTAEYFGAKIIEQILEHKKNLKNGCININFPDCQYDEVNTIEYTTQGLGYIENIVPVKRKDLRQNEYFWLNFNRPIKEDKIGTETQAINNKSISITPLTYERTDFDLLNQLKK</sequence>
<feature type="binding site" evidence="7">
    <location>
        <position position="15"/>
    </location>
    <ligand>
        <name>a divalent metal cation</name>
        <dbReference type="ChEBI" id="CHEBI:60240"/>
    </ligand>
</feature>
<keyword evidence="5 7" id="KW-0547">Nucleotide-binding</keyword>
<dbReference type="RefSeq" id="WP_110438985.1">
    <property type="nucleotide sequence ID" value="NZ_CP046393.1"/>
</dbReference>
<dbReference type="PANTHER" id="PTHR30457">
    <property type="entry name" value="5'-NUCLEOTIDASE SURE"/>
    <property type="match status" value="1"/>
</dbReference>
<comment type="subcellular location">
    <subcellularLocation>
        <location evidence="7">Cytoplasm</location>
    </subcellularLocation>
</comment>
<evidence type="ECO:0000313" key="10">
    <source>
        <dbReference type="Proteomes" id="UP000247565"/>
    </source>
</evidence>
<comment type="cofactor">
    <cofactor evidence="7">
        <name>a divalent metal cation</name>
        <dbReference type="ChEBI" id="CHEBI:60240"/>
    </cofactor>
    <text evidence="7">Binds 1 divalent metal cation per subunit.</text>
</comment>
<evidence type="ECO:0000256" key="2">
    <source>
        <dbReference type="ARBA" id="ARBA00011062"/>
    </source>
</evidence>
<evidence type="ECO:0000256" key="1">
    <source>
        <dbReference type="ARBA" id="ARBA00000815"/>
    </source>
</evidence>
<feature type="binding site" evidence="7">
    <location>
        <position position="14"/>
    </location>
    <ligand>
        <name>a divalent metal cation</name>
        <dbReference type="ChEBI" id="CHEBI:60240"/>
    </ligand>
</feature>
<dbReference type="PANTHER" id="PTHR30457:SF12">
    <property type="entry name" value="5'_3'-NUCLEOTIDASE SURE"/>
    <property type="match status" value="1"/>
</dbReference>
<evidence type="ECO:0000256" key="4">
    <source>
        <dbReference type="ARBA" id="ARBA00022723"/>
    </source>
</evidence>
<dbReference type="Proteomes" id="UP000247565">
    <property type="component" value="Unassembled WGS sequence"/>
</dbReference>
<comment type="caution">
    <text evidence="9">The sequence shown here is derived from an EMBL/GenBank/DDBJ whole genome shotgun (WGS) entry which is preliminary data.</text>
</comment>
<name>A0A318N2R5_9PROT</name>